<dbReference type="PROSITE" id="PS51257">
    <property type="entry name" value="PROKAR_LIPOPROTEIN"/>
    <property type="match status" value="1"/>
</dbReference>
<sequence length="280" mass="28081">MRPLGHAALAALAALLALTVACGGRAVRTPPLAVDPPAFRPEALLPTGADAYGVALALSGRIENPNPVALPVAGFTYAFEVMGAPAGGGQVASDLVLPAGGAVPVTVPVRLRWADVPGFLEALATRPAVPVTVSGAARVRAGGGTVAAPYRIDGSVVLPRLPTVTLADAVVRESTLFHTVVELRVSVRNPNPFPLPTGRLSYDLSVSGVPVIQAAKSPLDAVPPQGQATVVVPVRFSTVGAAAGALAGAVRGRADLSMSGRAGYGALEVGVDLRGALAAR</sequence>
<feature type="chain" id="PRO_5002875074" evidence="2">
    <location>
        <begin position="27"/>
        <end position="280"/>
    </location>
</feature>
<dbReference type="AlphaFoldDB" id="B8JAV9"/>
<dbReference type="InterPro" id="IPR013990">
    <property type="entry name" value="WHy-dom"/>
</dbReference>
<feature type="signal peptide" evidence="2">
    <location>
        <begin position="1"/>
        <end position="26"/>
    </location>
</feature>
<dbReference type="RefSeq" id="WP_012631823.1">
    <property type="nucleotide sequence ID" value="NC_011891.1"/>
</dbReference>
<accession>B8JAV9</accession>
<evidence type="ECO:0000259" key="3">
    <source>
        <dbReference type="SMART" id="SM00769"/>
    </source>
</evidence>
<dbReference type="SUPFAM" id="SSF117070">
    <property type="entry name" value="LEA14-like"/>
    <property type="match status" value="2"/>
</dbReference>
<dbReference type="GO" id="GO:0009269">
    <property type="term" value="P:response to desiccation"/>
    <property type="evidence" value="ECO:0007669"/>
    <property type="project" value="InterPro"/>
</dbReference>
<dbReference type="Pfam" id="PF03168">
    <property type="entry name" value="LEA_2"/>
    <property type="match status" value="2"/>
</dbReference>
<dbReference type="HOGENOM" id="CLU_087834_0_0_7"/>
<feature type="domain" description="Water stress and hypersensitive response" evidence="3">
    <location>
        <begin position="164"/>
        <end position="276"/>
    </location>
</feature>
<evidence type="ECO:0000313" key="4">
    <source>
        <dbReference type="EMBL" id="ACL63770.1"/>
    </source>
</evidence>
<dbReference type="Gene3D" id="2.60.40.1820">
    <property type="match status" value="2"/>
</dbReference>
<dbReference type="PANTHER" id="PTHR31459">
    <property type="match status" value="1"/>
</dbReference>
<reference evidence="4" key="1">
    <citation type="submission" date="2009-01" db="EMBL/GenBank/DDBJ databases">
        <title>Complete sequence of Anaeromyxobacter dehalogenans 2CP-1.</title>
        <authorList>
            <consortium name="US DOE Joint Genome Institute"/>
            <person name="Lucas S."/>
            <person name="Copeland A."/>
            <person name="Lapidus A."/>
            <person name="Glavina del Rio T."/>
            <person name="Dalin E."/>
            <person name="Tice H."/>
            <person name="Bruce D."/>
            <person name="Goodwin L."/>
            <person name="Pitluck S."/>
            <person name="Saunders E."/>
            <person name="Brettin T."/>
            <person name="Detter J.C."/>
            <person name="Han C."/>
            <person name="Larimer F."/>
            <person name="Land M."/>
            <person name="Hauser L."/>
            <person name="Kyrpides N."/>
            <person name="Ovchinnikova G."/>
            <person name="Beliaev A.S."/>
            <person name="Richardson P."/>
        </authorList>
    </citation>
    <scope>NUCLEOTIDE SEQUENCE</scope>
    <source>
        <strain evidence="4">2CP-1</strain>
    </source>
</reference>
<name>B8JAV9_ANAD2</name>
<dbReference type="InterPro" id="IPR045043">
    <property type="entry name" value="Lea14-like"/>
</dbReference>
<keyword evidence="5" id="KW-1185">Reference proteome</keyword>
<proteinExistence type="inferred from homology"/>
<gene>
    <name evidence="4" type="ordered locus">A2cp1_0413</name>
</gene>
<organism evidence="4 5">
    <name type="scientific">Anaeromyxobacter dehalogenans (strain ATCC BAA-258 / DSM 21875 / 2CP-1)</name>
    <dbReference type="NCBI Taxonomy" id="455488"/>
    <lineage>
        <taxon>Bacteria</taxon>
        <taxon>Pseudomonadati</taxon>
        <taxon>Myxococcota</taxon>
        <taxon>Myxococcia</taxon>
        <taxon>Myxococcales</taxon>
        <taxon>Cystobacterineae</taxon>
        <taxon>Anaeromyxobacteraceae</taxon>
        <taxon>Anaeromyxobacter</taxon>
    </lineage>
</organism>
<feature type="domain" description="Water stress and hypersensitive response" evidence="3">
    <location>
        <begin position="39"/>
        <end position="155"/>
    </location>
</feature>
<dbReference type="KEGG" id="acp:A2cp1_0413"/>
<dbReference type="Proteomes" id="UP000007089">
    <property type="component" value="Chromosome"/>
</dbReference>
<comment type="similarity">
    <text evidence="1">Belongs to the LEA type 2 family.</text>
</comment>
<protein>
    <submittedName>
        <fullName evidence="4">Water Stress and Hypersensitive response domain protein</fullName>
    </submittedName>
</protein>
<evidence type="ECO:0000256" key="2">
    <source>
        <dbReference type="SAM" id="SignalP"/>
    </source>
</evidence>
<evidence type="ECO:0000313" key="5">
    <source>
        <dbReference type="Proteomes" id="UP000007089"/>
    </source>
</evidence>
<dbReference type="InterPro" id="IPR004864">
    <property type="entry name" value="LEA_2"/>
</dbReference>
<dbReference type="SMART" id="SM00769">
    <property type="entry name" value="WHy"/>
    <property type="match status" value="2"/>
</dbReference>
<evidence type="ECO:0000256" key="1">
    <source>
        <dbReference type="ARBA" id="ARBA00005960"/>
    </source>
</evidence>
<dbReference type="PANTHER" id="PTHR31459:SF2">
    <property type="entry name" value="OS03G0843300 PROTEIN"/>
    <property type="match status" value="1"/>
</dbReference>
<dbReference type="EMBL" id="CP001359">
    <property type="protein sequence ID" value="ACL63770.1"/>
    <property type="molecule type" value="Genomic_DNA"/>
</dbReference>
<keyword evidence="2" id="KW-0732">Signal</keyword>